<protein>
    <recommendedName>
        <fullName evidence="7">Ig-like domain-containing protein</fullName>
    </recommendedName>
</protein>
<evidence type="ECO:0000256" key="3">
    <source>
        <dbReference type="ARBA" id="ARBA00022553"/>
    </source>
</evidence>
<organism evidence="8 9">
    <name type="scientific">Cirrhinus mrigala</name>
    <name type="common">Mrigala</name>
    <dbReference type="NCBI Taxonomy" id="683832"/>
    <lineage>
        <taxon>Eukaryota</taxon>
        <taxon>Metazoa</taxon>
        <taxon>Chordata</taxon>
        <taxon>Craniata</taxon>
        <taxon>Vertebrata</taxon>
        <taxon>Euteleostomi</taxon>
        <taxon>Actinopterygii</taxon>
        <taxon>Neopterygii</taxon>
        <taxon>Teleostei</taxon>
        <taxon>Ostariophysi</taxon>
        <taxon>Cypriniformes</taxon>
        <taxon>Cyprinidae</taxon>
        <taxon>Labeoninae</taxon>
        <taxon>Labeonini</taxon>
        <taxon>Cirrhinus</taxon>
    </lineage>
</organism>
<evidence type="ECO:0000256" key="5">
    <source>
        <dbReference type="ARBA" id="ARBA00023157"/>
    </source>
</evidence>
<dbReference type="InterPro" id="IPR013098">
    <property type="entry name" value="Ig_I-set"/>
</dbReference>
<dbReference type="InterPro" id="IPR013783">
    <property type="entry name" value="Ig-like_fold"/>
</dbReference>
<dbReference type="SMART" id="SM00409">
    <property type="entry name" value="IG"/>
    <property type="match status" value="3"/>
</dbReference>
<evidence type="ECO:0000256" key="2">
    <source>
        <dbReference type="ARBA" id="ARBA00022490"/>
    </source>
</evidence>
<dbReference type="FunFam" id="2.60.40.10:FF:000211">
    <property type="entry name" value="Obscurin-like protein 1"/>
    <property type="match status" value="1"/>
</dbReference>
<keyword evidence="9" id="KW-1185">Reference proteome</keyword>
<reference evidence="8 9" key="1">
    <citation type="submission" date="2024-05" db="EMBL/GenBank/DDBJ databases">
        <title>Genome sequencing and assembly of Indian major carp, Cirrhinus mrigala (Hamilton, 1822).</title>
        <authorList>
            <person name="Mohindra V."/>
            <person name="Chowdhury L.M."/>
            <person name="Lal K."/>
            <person name="Jena J.K."/>
        </authorList>
    </citation>
    <scope>NUCLEOTIDE SEQUENCE [LARGE SCALE GENOMIC DNA]</scope>
    <source>
        <strain evidence="8">CM1030</strain>
        <tissue evidence="8">Blood</tissue>
    </source>
</reference>
<sequence>FLNKEEVNLVTGYEAEAVTFTAMVSRPNAIVRWLKDWTPVASLGLTRTFTINPLKKLDSGEYTCDANTDEMHFSLLVKDMRIKFVKPLFDTVAHKDGMVTLCCEVCKTKADVQWKKDGVEIIPSRRFSIRANGTERSLTIHRLTKEDAGEYACETKDDCTSARLRVELPRVVEFLTELHNTTVMEGEDATFKCVVSPDDVQLVWLMDGEPIKPSERFHIEQNSLCHTLVIRKVQLLDSSRITAEAEGIISKASLK</sequence>
<comment type="subcellular location">
    <subcellularLocation>
        <location evidence="1">Cytoplasm</location>
    </subcellularLocation>
</comment>
<keyword evidence="5" id="KW-1015">Disulfide bond</keyword>
<evidence type="ECO:0000256" key="6">
    <source>
        <dbReference type="ARBA" id="ARBA00023319"/>
    </source>
</evidence>
<keyword evidence="3" id="KW-0597">Phosphoprotein</keyword>
<evidence type="ECO:0000259" key="7">
    <source>
        <dbReference type="PROSITE" id="PS50835"/>
    </source>
</evidence>
<comment type="caution">
    <text evidence="8">The sequence shown here is derived from an EMBL/GenBank/DDBJ whole genome shotgun (WGS) entry which is preliminary data.</text>
</comment>
<dbReference type="PROSITE" id="PS50835">
    <property type="entry name" value="IG_LIKE"/>
    <property type="match status" value="3"/>
</dbReference>
<dbReference type="PANTHER" id="PTHR35971">
    <property type="entry name" value="SI:DKEY-31G6.6"/>
    <property type="match status" value="1"/>
</dbReference>
<proteinExistence type="predicted"/>
<dbReference type="GO" id="GO:0005737">
    <property type="term" value="C:cytoplasm"/>
    <property type="evidence" value="ECO:0007669"/>
    <property type="project" value="UniProtKB-SubCell"/>
</dbReference>
<keyword evidence="4" id="KW-0677">Repeat</keyword>
<feature type="domain" description="Ig-like" evidence="7">
    <location>
        <begin position="14"/>
        <end position="74"/>
    </location>
</feature>
<dbReference type="CDD" id="cd00096">
    <property type="entry name" value="Ig"/>
    <property type="match status" value="1"/>
</dbReference>
<dbReference type="Proteomes" id="UP001529510">
    <property type="component" value="Unassembled WGS sequence"/>
</dbReference>
<dbReference type="FunFam" id="2.60.40.10:FF:002420">
    <property type="entry name" value="Obscurin-like 1b"/>
    <property type="match status" value="1"/>
</dbReference>
<dbReference type="Pfam" id="PF07679">
    <property type="entry name" value="I-set"/>
    <property type="match status" value="2"/>
</dbReference>
<feature type="domain" description="Ig-like" evidence="7">
    <location>
        <begin position="172"/>
        <end position="255"/>
    </location>
</feature>
<evidence type="ECO:0000256" key="4">
    <source>
        <dbReference type="ARBA" id="ARBA00022737"/>
    </source>
</evidence>
<dbReference type="SMART" id="SM00408">
    <property type="entry name" value="IGc2"/>
    <property type="match status" value="1"/>
</dbReference>
<accession>A0ABD0QX69</accession>
<evidence type="ECO:0000313" key="9">
    <source>
        <dbReference type="Proteomes" id="UP001529510"/>
    </source>
</evidence>
<dbReference type="InterPro" id="IPR036179">
    <property type="entry name" value="Ig-like_dom_sf"/>
</dbReference>
<gene>
    <name evidence="8" type="ORF">M9458_013489</name>
</gene>
<dbReference type="InterPro" id="IPR052385">
    <property type="entry name" value="Obscurin/Obscurin-like_Reg"/>
</dbReference>
<dbReference type="Gene3D" id="2.60.40.10">
    <property type="entry name" value="Immunoglobulins"/>
    <property type="match status" value="3"/>
</dbReference>
<feature type="non-terminal residue" evidence="8">
    <location>
        <position position="1"/>
    </location>
</feature>
<feature type="non-terminal residue" evidence="8">
    <location>
        <position position="255"/>
    </location>
</feature>
<feature type="domain" description="Ig-like" evidence="7">
    <location>
        <begin position="87"/>
        <end position="169"/>
    </location>
</feature>
<dbReference type="SUPFAM" id="SSF48726">
    <property type="entry name" value="Immunoglobulin"/>
    <property type="match status" value="3"/>
</dbReference>
<dbReference type="PANTHER" id="PTHR35971:SF3">
    <property type="entry name" value="OBSCURIN-LIKE PROTEIN 1 ISOFORM X1"/>
    <property type="match status" value="1"/>
</dbReference>
<evidence type="ECO:0000256" key="1">
    <source>
        <dbReference type="ARBA" id="ARBA00004496"/>
    </source>
</evidence>
<name>A0ABD0QX69_CIRMR</name>
<keyword evidence="6" id="KW-0393">Immunoglobulin domain</keyword>
<evidence type="ECO:0000313" key="8">
    <source>
        <dbReference type="EMBL" id="KAL0190791.1"/>
    </source>
</evidence>
<dbReference type="InterPro" id="IPR007110">
    <property type="entry name" value="Ig-like_dom"/>
</dbReference>
<dbReference type="AlphaFoldDB" id="A0ABD0QX69"/>
<dbReference type="EMBL" id="JAMKFB020000006">
    <property type="protein sequence ID" value="KAL0190791.1"/>
    <property type="molecule type" value="Genomic_DNA"/>
</dbReference>
<dbReference type="InterPro" id="IPR003598">
    <property type="entry name" value="Ig_sub2"/>
</dbReference>
<keyword evidence="2" id="KW-0963">Cytoplasm</keyword>
<dbReference type="InterPro" id="IPR003599">
    <property type="entry name" value="Ig_sub"/>
</dbReference>